<keyword evidence="3" id="KW-0804">Transcription</keyword>
<dbReference type="PRINTS" id="PR00038">
    <property type="entry name" value="HTHLUXR"/>
</dbReference>
<accession>A0A4Y5Z5H8</accession>
<gene>
    <name evidence="5" type="ORF">FIV34_10100</name>
</gene>
<dbReference type="PROSITE" id="PS00622">
    <property type="entry name" value="HTH_LUXR_1"/>
    <property type="match status" value="1"/>
</dbReference>
<dbReference type="Gene3D" id="1.10.10.10">
    <property type="entry name" value="Winged helix-like DNA-binding domain superfamily/Winged helix DNA-binding domain"/>
    <property type="match status" value="1"/>
</dbReference>
<evidence type="ECO:0000256" key="2">
    <source>
        <dbReference type="ARBA" id="ARBA00023125"/>
    </source>
</evidence>
<keyword evidence="1" id="KW-0805">Transcription regulation</keyword>
<proteinExistence type="predicted"/>
<dbReference type="Pfam" id="PF00196">
    <property type="entry name" value="GerE"/>
    <property type="match status" value="1"/>
</dbReference>
<protein>
    <submittedName>
        <fullName evidence="5">Response regulator transcription factor</fullName>
    </submittedName>
</protein>
<dbReference type="OrthoDB" id="9816555at2"/>
<dbReference type="PANTHER" id="PTHR44688:SF16">
    <property type="entry name" value="DNA-BINDING TRANSCRIPTIONAL ACTIVATOR DEVR_DOSR"/>
    <property type="match status" value="1"/>
</dbReference>
<dbReference type="GO" id="GO:0003677">
    <property type="term" value="F:DNA binding"/>
    <property type="evidence" value="ECO:0007669"/>
    <property type="project" value="UniProtKB-KW"/>
</dbReference>
<dbReference type="CDD" id="cd06170">
    <property type="entry name" value="LuxR_C_like"/>
    <property type="match status" value="1"/>
</dbReference>
<dbReference type="InterPro" id="IPR000792">
    <property type="entry name" value="Tscrpt_reg_LuxR_C"/>
</dbReference>
<dbReference type="AlphaFoldDB" id="A0A4Y5Z5H8"/>
<dbReference type="EMBL" id="CP041046">
    <property type="protein sequence ID" value="QDE39528.1"/>
    <property type="molecule type" value="Genomic_DNA"/>
</dbReference>
<dbReference type="Proteomes" id="UP000316093">
    <property type="component" value="Chromosome"/>
</dbReference>
<evidence type="ECO:0000313" key="6">
    <source>
        <dbReference type="Proteomes" id="UP000316093"/>
    </source>
</evidence>
<reference evidence="5 6" key="1">
    <citation type="submission" date="2019-06" db="EMBL/GenBank/DDBJ databases">
        <title>A complete genome sequence for Luteibacter pinisoli MAH-14.</title>
        <authorList>
            <person name="Baltrus D.A."/>
        </authorList>
    </citation>
    <scope>NUCLEOTIDE SEQUENCE [LARGE SCALE GENOMIC DNA]</scope>
    <source>
        <strain evidence="5 6">MAH-14</strain>
    </source>
</reference>
<sequence length="151" mass="15949">MGVAHPRRCHPDGVLRVLLSCGAMALDSQLYADLPCRGRRLASGGGDAASVCAGLVVSTPLKGGNLRVPHPQSGGDPRCSPWPVFLVWSRSSRHVMGLLAKGLSNAEIAQRIVRSEKTVEHHISAILRKLDVCSRGEAVAAAERLGLTDIG</sequence>
<keyword evidence="6" id="KW-1185">Reference proteome</keyword>
<dbReference type="SMART" id="SM00421">
    <property type="entry name" value="HTH_LUXR"/>
    <property type="match status" value="1"/>
</dbReference>
<dbReference type="KEGG" id="lpy:FIV34_10100"/>
<evidence type="ECO:0000256" key="3">
    <source>
        <dbReference type="ARBA" id="ARBA00023163"/>
    </source>
</evidence>
<dbReference type="GO" id="GO:0006355">
    <property type="term" value="P:regulation of DNA-templated transcription"/>
    <property type="evidence" value="ECO:0007669"/>
    <property type="project" value="InterPro"/>
</dbReference>
<feature type="domain" description="HTH luxR-type" evidence="4">
    <location>
        <begin position="78"/>
        <end position="146"/>
    </location>
</feature>
<dbReference type="SUPFAM" id="SSF46894">
    <property type="entry name" value="C-terminal effector domain of the bipartite response regulators"/>
    <property type="match status" value="1"/>
</dbReference>
<dbReference type="PROSITE" id="PS50043">
    <property type="entry name" value="HTH_LUXR_2"/>
    <property type="match status" value="1"/>
</dbReference>
<evidence type="ECO:0000256" key="1">
    <source>
        <dbReference type="ARBA" id="ARBA00023015"/>
    </source>
</evidence>
<dbReference type="InterPro" id="IPR016032">
    <property type="entry name" value="Sig_transdc_resp-reg_C-effctor"/>
</dbReference>
<organism evidence="5 6">
    <name type="scientific">Luteibacter pinisoli</name>
    <dbReference type="NCBI Taxonomy" id="2589080"/>
    <lineage>
        <taxon>Bacteria</taxon>
        <taxon>Pseudomonadati</taxon>
        <taxon>Pseudomonadota</taxon>
        <taxon>Gammaproteobacteria</taxon>
        <taxon>Lysobacterales</taxon>
        <taxon>Rhodanobacteraceae</taxon>
        <taxon>Luteibacter</taxon>
    </lineage>
</organism>
<dbReference type="InterPro" id="IPR036388">
    <property type="entry name" value="WH-like_DNA-bd_sf"/>
</dbReference>
<keyword evidence="2" id="KW-0238">DNA-binding</keyword>
<evidence type="ECO:0000313" key="5">
    <source>
        <dbReference type="EMBL" id="QDE39528.1"/>
    </source>
</evidence>
<evidence type="ECO:0000259" key="4">
    <source>
        <dbReference type="PROSITE" id="PS50043"/>
    </source>
</evidence>
<dbReference type="PANTHER" id="PTHR44688">
    <property type="entry name" value="DNA-BINDING TRANSCRIPTIONAL ACTIVATOR DEVR_DOSR"/>
    <property type="match status" value="1"/>
</dbReference>
<name>A0A4Y5Z5H8_9GAMM</name>